<feature type="chain" id="PRO_5011568523" evidence="2">
    <location>
        <begin position="22"/>
        <end position="110"/>
    </location>
</feature>
<evidence type="ECO:0000259" key="3">
    <source>
        <dbReference type="PROSITE" id="PS50846"/>
    </source>
</evidence>
<evidence type="ECO:0000313" key="5">
    <source>
        <dbReference type="Proteomes" id="UP000199071"/>
    </source>
</evidence>
<feature type="signal peptide" evidence="2">
    <location>
        <begin position="1"/>
        <end position="21"/>
    </location>
</feature>
<keyword evidence="5" id="KW-1185">Reference proteome</keyword>
<reference evidence="4 5" key="1">
    <citation type="submission" date="2016-10" db="EMBL/GenBank/DDBJ databases">
        <authorList>
            <person name="de Groot N.N."/>
        </authorList>
    </citation>
    <scope>NUCLEOTIDE SEQUENCE [LARGE SCALE GENOMIC DNA]</scope>
    <source>
        <strain evidence="4 5">ATCC 35022</strain>
    </source>
</reference>
<gene>
    <name evidence="4" type="ORF">SAMN02982931_03684</name>
</gene>
<sequence length="110" mass="11260">MKRPLTVAALAVALGSVGALSAPVIPIFAAHSEQAQAADVETVTFAIENMTCALCPITVRTVMEQVDGVRSVKIDFDAKTALVSFDPSVATAEAIAAASTDIGYPAKPAD</sequence>
<dbReference type="AlphaFoldDB" id="A0A1G6DRL5"/>
<dbReference type="Gene3D" id="3.30.70.100">
    <property type="match status" value="1"/>
</dbReference>
<organism evidence="4 5">
    <name type="scientific">Bauldia litoralis</name>
    <dbReference type="NCBI Taxonomy" id="665467"/>
    <lineage>
        <taxon>Bacteria</taxon>
        <taxon>Pseudomonadati</taxon>
        <taxon>Pseudomonadota</taxon>
        <taxon>Alphaproteobacteria</taxon>
        <taxon>Hyphomicrobiales</taxon>
        <taxon>Kaistiaceae</taxon>
        <taxon>Bauldia</taxon>
    </lineage>
</organism>
<dbReference type="PROSITE" id="PS50846">
    <property type="entry name" value="HMA_2"/>
    <property type="match status" value="1"/>
</dbReference>
<dbReference type="SUPFAM" id="SSF55008">
    <property type="entry name" value="HMA, heavy metal-associated domain"/>
    <property type="match status" value="1"/>
</dbReference>
<keyword evidence="2" id="KW-0732">Signal</keyword>
<name>A0A1G6DRL5_9HYPH</name>
<proteinExistence type="predicted"/>
<evidence type="ECO:0000256" key="1">
    <source>
        <dbReference type="ARBA" id="ARBA00022723"/>
    </source>
</evidence>
<keyword evidence="1" id="KW-0479">Metal-binding</keyword>
<dbReference type="EMBL" id="FMXQ01000008">
    <property type="protein sequence ID" value="SDB47857.1"/>
    <property type="molecule type" value="Genomic_DNA"/>
</dbReference>
<feature type="domain" description="HMA" evidence="3">
    <location>
        <begin position="41"/>
        <end position="107"/>
    </location>
</feature>
<dbReference type="OrthoDB" id="7205933at2"/>
<dbReference type="Pfam" id="PF00403">
    <property type="entry name" value="HMA"/>
    <property type="match status" value="1"/>
</dbReference>
<dbReference type="GO" id="GO:0046872">
    <property type="term" value="F:metal ion binding"/>
    <property type="evidence" value="ECO:0007669"/>
    <property type="project" value="UniProtKB-KW"/>
</dbReference>
<dbReference type="RefSeq" id="WP_090878640.1">
    <property type="nucleotide sequence ID" value="NZ_FMXQ01000008.1"/>
</dbReference>
<dbReference type="FunFam" id="3.30.70.100:FF:000001">
    <property type="entry name" value="ATPase copper transporting beta"/>
    <property type="match status" value="1"/>
</dbReference>
<dbReference type="CDD" id="cd00371">
    <property type="entry name" value="HMA"/>
    <property type="match status" value="1"/>
</dbReference>
<evidence type="ECO:0000256" key="2">
    <source>
        <dbReference type="SAM" id="SignalP"/>
    </source>
</evidence>
<protein>
    <submittedName>
        <fullName evidence="4">Mercuric ion binding protein</fullName>
    </submittedName>
</protein>
<dbReference type="STRING" id="665467.SAMN02982931_03684"/>
<accession>A0A1G6DRL5</accession>
<evidence type="ECO:0000313" key="4">
    <source>
        <dbReference type="EMBL" id="SDB47857.1"/>
    </source>
</evidence>
<dbReference type="Proteomes" id="UP000199071">
    <property type="component" value="Unassembled WGS sequence"/>
</dbReference>
<dbReference type="InterPro" id="IPR036163">
    <property type="entry name" value="HMA_dom_sf"/>
</dbReference>
<dbReference type="InterPro" id="IPR006121">
    <property type="entry name" value="HMA_dom"/>
</dbReference>